<name>A0A4X2LVC5_VOMUR</name>
<evidence type="ECO:0000256" key="1">
    <source>
        <dbReference type="ARBA" id="ARBA00009162"/>
    </source>
</evidence>
<evidence type="ECO:0000256" key="3">
    <source>
        <dbReference type="ARBA" id="ARBA00022790"/>
    </source>
</evidence>
<sequence length="56" mass="6253">MWPRGCRFPIPGRSIKDLDEVEGSMGLLMGLVASKKALHTDFFNNFKDLVNGSDIQ</sequence>
<evidence type="ECO:0000313" key="4">
    <source>
        <dbReference type="Ensembl" id="ENSVURP00010024937.1"/>
    </source>
</evidence>
<proteinExistence type="inferred from homology"/>
<evidence type="ECO:0000256" key="2">
    <source>
        <dbReference type="ARBA" id="ARBA00014874"/>
    </source>
</evidence>
<protein>
    <recommendedName>
        <fullName evidence="2">COP9 signalosome complex subunit 9</fullName>
    </recommendedName>
</protein>
<keyword evidence="5" id="KW-1185">Reference proteome</keyword>
<reference evidence="4" key="3">
    <citation type="submission" date="2025-09" db="UniProtKB">
        <authorList>
            <consortium name="Ensembl"/>
        </authorList>
    </citation>
    <scope>IDENTIFICATION</scope>
</reference>
<dbReference type="AlphaFoldDB" id="A0A4X2LVC5"/>
<dbReference type="PANTHER" id="PTHR28562">
    <property type="entry name" value="COP9 SIGNALOSOME COMPLEX SUBUNIT 9"/>
    <property type="match status" value="1"/>
</dbReference>
<evidence type="ECO:0000313" key="5">
    <source>
        <dbReference type="Proteomes" id="UP000314987"/>
    </source>
</evidence>
<dbReference type="GeneTree" id="ENSGT00980000201010"/>
<comment type="similarity">
    <text evidence="1">Belongs to the CSN9 family.</text>
</comment>
<dbReference type="Ensembl" id="ENSVURT00010028396.1">
    <property type="protein sequence ID" value="ENSVURP00010024937.1"/>
    <property type="gene ID" value="ENSVURG00010019112.1"/>
</dbReference>
<dbReference type="Pfam" id="PF15004">
    <property type="entry name" value="MYEOV2"/>
    <property type="match status" value="1"/>
</dbReference>
<reference evidence="5" key="1">
    <citation type="submission" date="2018-12" db="EMBL/GenBank/DDBJ databases">
        <authorList>
            <person name="Yazar S."/>
        </authorList>
    </citation>
    <scope>NUCLEOTIDE SEQUENCE [LARGE SCALE GENOMIC DNA]</scope>
</reference>
<dbReference type="OMA" id="AWDEMSS"/>
<reference evidence="4" key="2">
    <citation type="submission" date="2025-08" db="UniProtKB">
        <authorList>
            <consortium name="Ensembl"/>
        </authorList>
    </citation>
    <scope>IDENTIFICATION</scope>
</reference>
<dbReference type="STRING" id="29139.ENSVURP00010024937"/>
<accession>A0A4X2LVC5</accession>
<keyword evidence="3" id="KW-0736">Signalosome</keyword>
<dbReference type="InterPro" id="IPR029391">
    <property type="entry name" value="CSN9_metazoa"/>
</dbReference>
<dbReference type="GO" id="GO:0008180">
    <property type="term" value="C:COP9 signalosome"/>
    <property type="evidence" value="ECO:0007669"/>
    <property type="project" value="UniProtKB-KW"/>
</dbReference>
<dbReference type="Proteomes" id="UP000314987">
    <property type="component" value="Unassembled WGS sequence"/>
</dbReference>
<organism evidence="4 5">
    <name type="scientific">Vombatus ursinus</name>
    <name type="common">Common wombat</name>
    <dbReference type="NCBI Taxonomy" id="29139"/>
    <lineage>
        <taxon>Eukaryota</taxon>
        <taxon>Metazoa</taxon>
        <taxon>Chordata</taxon>
        <taxon>Craniata</taxon>
        <taxon>Vertebrata</taxon>
        <taxon>Euteleostomi</taxon>
        <taxon>Mammalia</taxon>
        <taxon>Metatheria</taxon>
        <taxon>Diprotodontia</taxon>
        <taxon>Vombatidae</taxon>
        <taxon>Vombatus</taxon>
    </lineage>
</organism>